<dbReference type="SUPFAM" id="SSF54909">
    <property type="entry name" value="Dimeric alpha+beta barrel"/>
    <property type="match status" value="1"/>
</dbReference>
<dbReference type="EMBL" id="BQKY01000005">
    <property type="protein sequence ID" value="GJN89517.1"/>
    <property type="molecule type" value="Genomic_DNA"/>
</dbReference>
<evidence type="ECO:0008006" key="3">
    <source>
        <dbReference type="Google" id="ProtNLM"/>
    </source>
</evidence>
<organism evidence="1 2">
    <name type="scientific">Rhodotorula paludigena</name>
    <dbReference type="NCBI Taxonomy" id="86838"/>
    <lineage>
        <taxon>Eukaryota</taxon>
        <taxon>Fungi</taxon>
        <taxon>Dikarya</taxon>
        <taxon>Basidiomycota</taxon>
        <taxon>Pucciniomycotina</taxon>
        <taxon>Microbotryomycetes</taxon>
        <taxon>Sporidiobolales</taxon>
        <taxon>Sporidiobolaceae</taxon>
        <taxon>Rhodotorula</taxon>
    </lineage>
</organism>
<keyword evidence="2" id="KW-1185">Reference proteome</keyword>
<proteinExistence type="predicted"/>
<dbReference type="AlphaFoldDB" id="A0AAV5GJI3"/>
<evidence type="ECO:0000313" key="2">
    <source>
        <dbReference type="Proteomes" id="UP001342314"/>
    </source>
</evidence>
<accession>A0AAV5GJI3</accession>
<comment type="caution">
    <text evidence="1">The sequence shown here is derived from an EMBL/GenBank/DDBJ whole genome shotgun (WGS) entry which is preliminary data.</text>
</comment>
<sequence length="107" mass="12023">MSLKPPKSGVTLVFARALAKPGKADEVEKLLLACIENANSDKEPYTHTYRCGRHGDEFRLMEEYDQDLGGIEEHKKQKPFQDLVASGLVAEVEILFYDEIGKKKGKL</sequence>
<dbReference type="Gene3D" id="3.30.70.100">
    <property type="match status" value="1"/>
</dbReference>
<protein>
    <recommendedName>
        <fullName evidence="3">ABM domain-containing protein</fullName>
    </recommendedName>
</protein>
<gene>
    <name evidence="1" type="ORF">Rhopal_002504-T1</name>
</gene>
<dbReference type="InterPro" id="IPR011008">
    <property type="entry name" value="Dimeric_a/b-barrel"/>
</dbReference>
<evidence type="ECO:0000313" key="1">
    <source>
        <dbReference type="EMBL" id="GJN89517.1"/>
    </source>
</evidence>
<name>A0AAV5GJI3_9BASI</name>
<reference evidence="1 2" key="1">
    <citation type="submission" date="2021-12" db="EMBL/GenBank/DDBJ databases">
        <title>High titer production of polyol ester of fatty acids by Rhodotorula paludigena BS15 towards product separation-free biomass refinery.</title>
        <authorList>
            <person name="Mano J."/>
            <person name="Ono H."/>
            <person name="Tanaka T."/>
            <person name="Naito K."/>
            <person name="Sushida H."/>
            <person name="Ike M."/>
            <person name="Tokuyasu K."/>
            <person name="Kitaoka M."/>
        </authorList>
    </citation>
    <scope>NUCLEOTIDE SEQUENCE [LARGE SCALE GENOMIC DNA]</scope>
    <source>
        <strain evidence="1 2">BS15</strain>
    </source>
</reference>
<dbReference type="Proteomes" id="UP001342314">
    <property type="component" value="Unassembled WGS sequence"/>
</dbReference>